<gene>
    <name evidence="1" type="ORF">AVEN_6492_1</name>
</gene>
<organism evidence="1 2">
    <name type="scientific">Araneus ventricosus</name>
    <name type="common">Orbweaver spider</name>
    <name type="synonym">Epeira ventricosa</name>
    <dbReference type="NCBI Taxonomy" id="182803"/>
    <lineage>
        <taxon>Eukaryota</taxon>
        <taxon>Metazoa</taxon>
        <taxon>Ecdysozoa</taxon>
        <taxon>Arthropoda</taxon>
        <taxon>Chelicerata</taxon>
        <taxon>Arachnida</taxon>
        <taxon>Araneae</taxon>
        <taxon>Araneomorphae</taxon>
        <taxon>Entelegynae</taxon>
        <taxon>Araneoidea</taxon>
        <taxon>Araneidae</taxon>
        <taxon>Araneus</taxon>
    </lineage>
</organism>
<sequence length="101" mass="11747">MIPPELRDLCPLIITTGASSNPSSLWEKTKDRFSEDIFHQKQRENPDIDLHYLPHIYKETITLLEDKCLSICGKTLLKFGLPVPTRRAHNTLDRDFLRETN</sequence>
<name>A0A4Y2H751_ARAVE</name>
<evidence type="ECO:0000313" key="1">
    <source>
        <dbReference type="EMBL" id="GBM62122.1"/>
    </source>
</evidence>
<dbReference type="OrthoDB" id="272985at2759"/>
<protein>
    <submittedName>
        <fullName evidence="1">Uncharacterized protein</fullName>
    </submittedName>
</protein>
<accession>A0A4Y2H751</accession>
<dbReference type="AlphaFoldDB" id="A0A4Y2H751"/>
<keyword evidence="2" id="KW-1185">Reference proteome</keyword>
<proteinExistence type="predicted"/>
<evidence type="ECO:0000313" key="2">
    <source>
        <dbReference type="Proteomes" id="UP000499080"/>
    </source>
</evidence>
<reference evidence="1 2" key="1">
    <citation type="journal article" date="2019" name="Sci. Rep.">
        <title>Orb-weaving spider Araneus ventricosus genome elucidates the spidroin gene catalogue.</title>
        <authorList>
            <person name="Kono N."/>
            <person name="Nakamura H."/>
            <person name="Ohtoshi R."/>
            <person name="Moran D.A.P."/>
            <person name="Shinohara A."/>
            <person name="Yoshida Y."/>
            <person name="Fujiwara M."/>
            <person name="Mori M."/>
            <person name="Tomita M."/>
            <person name="Arakawa K."/>
        </authorList>
    </citation>
    <scope>NUCLEOTIDE SEQUENCE [LARGE SCALE GENOMIC DNA]</scope>
</reference>
<comment type="caution">
    <text evidence="1">The sequence shown here is derived from an EMBL/GenBank/DDBJ whole genome shotgun (WGS) entry which is preliminary data.</text>
</comment>
<dbReference type="EMBL" id="BGPR01001801">
    <property type="protein sequence ID" value="GBM62122.1"/>
    <property type="molecule type" value="Genomic_DNA"/>
</dbReference>
<dbReference type="Proteomes" id="UP000499080">
    <property type="component" value="Unassembled WGS sequence"/>
</dbReference>